<dbReference type="Proteomes" id="UP000323506">
    <property type="component" value="Chromosome D11"/>
</dbReference>
<evidence type="ECO:0000256" key="4">
    <source>
        <dbReference type="SAM" id="MobiDB-lite"/>
    </source>
</evidence>
<dbReference type="PANTHER" id="PTHR15081:SF1">
    <property type="entry name" value="NUCLEAR AUTOANTIGENIC SPERM PROTEIN"/>
    <property type="match status" value="1"/>
</dbReference>
<reference evidence="5 6" key="1">
    <citation type="submission" date="2019-06" db="EMBL/GenBank/DDBJ databases">
        <title>WGS assembly of Gossypium darwinii.</title>
        <authorList>
            <person name="Chen Z.J."/>
            <person name="Sreedasyam A."/>
            <person name="Ando A."/>
            <person name="Song Q."/>
            <person name="De L."/>
            <person name="Hulse-Kemp A."/>
            <person name="Ding M."/>
            <person name="Ye W."/>
            <person name="Kirkbride R."/>
            <person name="Jenkins J."/>
            <person name="Plott C."/>
            <person name="Lovell J."/>
            <person name="Lin Y.-M."/>
            <person name="Vaughn R."/>
            <person name="Liu B."/>
            <person name="Li W."/>
            <person name="Simpson S."/>
            <person name="Scheffler B."/>
            <person name="Saski C."/>
            <person name="Grover C."/>
            <person name="Hu G."/>
            <person name="Conover J."/>
            <person name="Carlson J."/>
            <person name="Shu S."/>
            <person name="Boston L."/>
            <person name="Williams M."/>
            <person name="Peterson D."/>
            <person name="Mcgee K."/>
            <person name="Jones D."/>
            <person name="Wendel J."/>
            <person name="Stelly D."/>
            <person name="Grimwood J."/>
            <person name="Schmutz J."/>
        </authorList>
    </citation>
    <scope>NUCLEOTIDE SEQUENCE [LARGE SCALE GENOMIC DNA]</scope>
    <source>
        <strain evidence="5">1808015.09</strain>
    </source>
</reference>
<evidence type="ECO:0000256" key="2">
    <source>
        <dbReference type="ARBA" id="ARBA00022803"/>
    </source>
</evidence>
<evidence type="ECO:0000313" key="6">
    <source>
        <dbReference type="Proteomes" id="UP000323506"/>
    </source>
</evidence>
<protein>
    <recommendedName>
        <fullName evidence="7">Tetratricopeptide SHNi-TPR domain-containing protein</fullName>
    </recommendedName>
</protein>
<keyword evidence="3" id="KW-0175">Coiled coil</keyword>
<dbReference type="PANTHER" id="PTHR15081">
    <property type="entry name" value="NUCLEAR AUTOANTIGENIC SPERM PROTEIN NASP -RELATED"/>
    <property type="match status" value="1"/>
</dbReference>
<feature type="region of interest" description="Disordered" evidence="4">
    <location>
        <begin position="125"/>
        <end position="163"/>
    </location>
</feature>
<dbReference type="GO" id="GO:0034080">
    <property type="term" value="P:CENP-A containing chromatin assembly"/>
    <property type="evidence" value="ECO:0007669"/>
    <property type="project" value="TreeGrafter"/>
</dbReference>
<dbReference type="Gene3D" id="1.25.40.10">
    <property type="entry name" value="Tetratricopeptide repeat domain"/>
    <property type="match status" value="1"/>
</dbReference>
<evidence type="ECO:0000313" key="5">
    <source>
        <dbReference type="EMBL" id="TYG45959.1"/>
    </source>
</evidence>
<dbReference type="GO" id="GO:0005654">
    <property type="term" value="C:nucleoplasm"/>
    <property type="evidence" value="ECO:0007669"/>
    <property type="project" value="TreeGrafter"/>
</dbReference>
<name>A0A5D2ANC0_GOSDA</name>
<keyword evidence="2" id="KW-0802">TPR repeat</keyword>
<feature type="region of interest" description="Disordered" evidence="4">
    <location>
        <begin position="370"/>
        <end position="405"/>
    </location>
</feature>
<gene>
    <name evidence="5" type="ORF">ES288_D11G217600v1</name>
</gene>
<dbReference type="InterPro" id="IPR011990">
    <property type="entry name" value="TPR-like_helical_dom_sf"/>
</dbReference>
<accession>A0A5D2ANC0</accession>
<dbReference type="InterPro" id="IPR051730">
    <property type="entry name" value="NASP-like"/>
</dbReference>
<sequence length="448" mass="48051">MTEPTPEPKKVETLEVQGSKEATIESAVRGGTESTCNNENNTESCGIAPDIGRAKALELADELTEKGSKAFKENDFTQAAHFFRRALEIRGLHHGELAVACLNVYYLYGRALLCKAQEETGPLVSVPEKDGEILQDSNKEGPTKSAVTRESSVASDSDDSDTDDVIEAEANEDMDESELDLDLAWKMLDTARAIAEKQQLGDTMEKVDILSALAEVDLERGQYLTAQDIESSLGNYQKALSILQQLVEPDHRQIAEQNFRICTCLEIGSNPKEAIPYGQKAISVCKSRVQLLTNEIMISTGLASSSAASELGDGEQLSKGSPTVLSVKDKESEIDNLVGLAEDLEKKLEDLEQLISDPKSIIAEIQGMASGKSRGGENNASPAAVNSSHMSPANSNVDHFDSPTVSTAHTNGAMAVTRLGIVGRGVKRVLMSAGAVESSSIKKPTIDP</sequence>
<keyword evidence="1" id="KW-0677">Repeat</keyword>
<feature type="coiled-coil region" evidence="3">
    <location>
        <begin position="327"/>
        <end position="357"/>
    </location>
</feature>
<dbReference type="GO" id="GO:0042393">
    <property type="term" value="F:histone binding"/>
    <property type="evidence" value="ECO:0007669"/>
    <property type="project" value="TreeGrafter"/>
</dbReference>
<dbReference type="GO" id="GO:0006335">
    <property type="term" value="P:DNA replication-dependent chromatin assembly"/>
    <property type="evidence" value="ECO:0007669"/>
    <property type="project" value="TreeGrafter"/>
</dbReference>
<evidence type="ECO:0008006" key="7">
    <source>
        <dbReference type="Google" id="ProtNLM"/>
    </source>
</evidence>
<feature type="compositionally biased region" description="Basic and acidic residues" evidence="4">
    <location>
        <begin position="127"/>
        <end position="142"/>
    </location>
</feature>
<evidence type="ECO:0000256" key="1">
    <source>
        <dbReference type="ARBA" id="ARBA00022737"/>
    </source>
</evidence>
<feature type="compositionally biased region" description="Polar residues" evidence="4">
    <location>
        <begin position="376"/>
        <end position="405"/>
    </location>
</feature>
<dbReference type="EMBL" id="CM017711">
    <property type="protein sequence ID" value="TYG45959.1"/>
    <property type="molecule type" value="Genomic_DNA"/>
</dbReference>
<evidence type="ECO:0000256" key="3">
    <source>
        <dbReference type="SAM" id="Coils"/>
    </source>
</evidence>
<dbReference type="SUPFAM" id="SSF48452">
    <property type="entry name" value="TPR-like"/>
    <property type="match status" value="1"/>
</dbReference>
<dbReference type="AlphaFoldDB" id="A0A5D2ANC0"/>
<organism evidence="5 6">
    <name type="scientific">Gossypium darwinii</name>
    <name type="common">Darwin's cotton</name>
    <name type="synonym">Gossypium barbadense var. darwinii</name>
    <dbReference type="NCBI Taxonomy" id="34276"/>
    <lineage>
        <taxon>Eukaryota</taxon>
        <taxon>Viridiplantae</taxon>
        <taxon>Streptophyta</taxon>
        <taxon>Embryophyta</taxon>
        <taxon>Tracheophyta</taxon>
        <taxon>Spermatophyta</taxon>
        <taxon>Magnoliopsida</taxon>
        <taxon>eudicotyledons</taxon>
        <taxon>Gunneridae</taxon>
        <taxon>Pentapetalae</taxon>
        <taxon>rosids</taxon>
        <taxon>malvids</taxon>
        <taxon>Malvales</taxon>
        <taxon>Malvaceae</taxon>
        <taxon>Malvoideae</taxon>
        <taxon>Gossypium</taxon>
    </lineage>
</organism>
<keyword evidence="6" id="KW-1185">Reference proteome</keyword>
<proteinExistence type="predicted"/>